<name>A0ACC3T5B9_LIPKO</name>
<dbReference type="Proteomes" id="UP001433508">
    <property type="component" value="Unassembled WGS sequence"/>
</dbReference>
<organism evidence="1 2">
    <name type="scientific">Lipomyces kononenkoae</name>
    <name type="common">Yeast</name>
    <dbReference type="NCBI Taxonomy" id="34357"/>
    <lineage>
        <taxon>Eukaryota</taxon>
        <taxon>Fungi</taxon>
        <taxon>Dikarya</taxon>
        <taxon>Ascomycota</taxon>
        <taxon>Saccharomycotina</taxon>
        <taxon>Lipomycetes</taxon>
        <taxon>Lipomycetales</taxon>
        <taxon>Lipomycetaceae</taxon>
        <taxon>Lipomyces</taxon>
    </lineage>
</organism>
<reference evidence="2" key="1">
    <citation type="journal article" date="2024" name="Front. Bioeng. Biotechnol.">
        <title>Genome-scale model development and genomic sequencing of the oleaginous clade Lipomyces.</title>
        <authorList>
            <person name="Czajka J.J."/>
            <person name="Han Y."/>
            <person name="Kim J."/>
            <person name="Mondo S.J."/>
            <person name="Hofstad B.A."/>
            <person name="Robles A."/>
            <person name="Haridas S."/>
            <person name="Riley R."/>
            <person name="LaButti K."/>
            <person name="Pangilinan J."/>
            <person name="Andreopoulos W."/>
            <person name="Lipzen A."/>
            <person name="Yan J."/>
            <person name="Wang M."/>
            <person name="Ng V."/>
            <person name="Grigoriev I.V."/>
            <person name="Spatafora J.W."/>
            <person name="Magnuson J.K."/>
            <person name="Baker S.E."/>
            <person name="Pomraning K.R."/>
        </authorList>
    </citation>
    <scope>NUCLEOTIDE SEQUENCE [LARGE SCALE GENOMIC DNA]</scope>
    <source>
        <strain evidence="2">CBS 7786</strain>
    </source>
</reference>
<evidence type="ECO:0000313" key="2">
    <source>
        <dbReference type="Proteomes" id="UP001433508"/>
    </source>
</evidence>
<gene>
    <name evidence="1" type="ORF">V1525DRAFT_399317</name>
</gene>
<accession>A0ACC3T5B9</accession>
<evidence type="ECO:0000313" key="1">
    <source>
        <dbReference type="EMBL" id="KAK9239149.1"/>
    </source>
</evidence>
<comment type="caution">
    <text evidence="1">The sequence shown here is derived from an EMBL/GenBank/DDBJ whole genome shotgun (WGS) entry which is preliminary data.</text>
</comment>
<keyword evidence="2" id="KW-1185">Reference proteome</keyword>
<proteinExistence type="predicted"/>
<sequence length="232" mass="26016">MSRKGTPLDSNKTKKSNDHLPQTLDTPSPASAKGFSSKLLTMKFMRQAAAKEKLAELEEQQRQVDDASKWKLPDDRTSSNGVGVTPSRLKIVQGVGFHVIDSSSEDLPALAGRRSWGRFNEQFDDGNKGESDESSCEDDDDKEEIEDPEEMRKRRRREQEEDKNMILHARMSKSVSGAGTPSRVPKRKRDKSDTKKPVAKDAKKEPASRKNFGGDGQTTKKKQKKAQADRTR</sequence>
<dbReference type="EMBL" id="MU971349">
    <property type="protein sequence ID" value="KAK9239149.1"/>
    <property type="molecule type" value="Genomic_DNA"/>
</dbReference>
<protein>
    <submittedName>
        <fullName evidence="1">Uncharacterized protein</fullName>
    </submittedName>
</protein>